<dbReference type="Proteomes" id="UP000276133">
    <property type="component" value="Unassembled WGS sequence"/>
</dbReference>
<evidence type="ECO:0000313" key="2">
    <source>
        <dbReference type="EMBL" id="RNA30047.1"/>
    </source>
</evidence>
<evidence type="ECO:0000256" key="1">
    <source>
        <dbReference type="SAM" id="Phobius"/>
    </source>
</evidence>
<comment type="caution">
    <text evidence="2">The sequence shown here is derived from an EMBL/GenBank/DDBJ whole genome shotgun (WGS) entry which is preliminary data.</text>
</comment>
<keyword evidence="3" id="KW-1185">Reference proteome</keyword>
<feature type="transmembrane region" description="Helical" evidence="1">
    <location>
        <begin position="20"/>
        <end position="44"/>
    </location>
</feature>
<organism evidence="2 3">
    <name type="scientific">Brachionus plicatilis</name>
    <name type="common">Marine rotifer</name>
    <name type="synonym">Brachionus muelleri</name>
    <dbReference type="NCBI Taxonomy" id="10195"/>
    <lineage>
        <taxon>Eukaryota</taxon>
        <taxon>Metazoa</taxon>
        <taxon>Spiralia</taxon>
        <taxon>Gnathifera</taxon>
        <taxon>Rotifera</taxon>
        <taxon>Eurotatoria</taxon>
        <taxon>Monogononta</taxon>
        <taxon>Pseudotrocha</taxon>
        <taxon>Ploima</taxon>
        <taxon>Brachionidae</taxon>
        <taxon>Brachionus</taxon>
    </lineage>
</organism>
<gene>
    <name evidence="2" type="ORF">BpHYR1_011598</name>
</gene>
<protein>
    <submittedName>
        <fullName evidence="2">Uncharacterized protein</fullName>
    </submittedName>
</protein>
<evidence type="ECO:0000313" key="3">
    <source>
        <dbReference type="Proteomes" id="UP000276133"/>
    </source>
</evidence>
<sequence length="163" mass="19091">MRLVFNKNDTKHLFFGGFTFSIFSLLNEKMKMIIFFYISIVIMFKKRLLTGDMTPSQSFLLKYKKRVRKLANSSETAYIKLENVSSHFKKKKLIENYLKKKDKNLILVFFGEKKMQQGLLIFVQLYLKFTKPRYLLLIMVISSSVGGRSRNHVAGNKKNGSKI</sequence>
<keyword evidence="1" id="KW-0472">Membrane</keyword>
<keyword evidence="1" id="KW-0812">Transmembrane</keyword>
<reference evidence="2 3" key="1">
    <citation type="journal article" date="2018" name="Sci. Rep.">
        <title>Genomic signatures of local adaptation to the degree of environmental predictability in rotifers.</title>
        <authorList>
            <person name="Franch-Gras L."/>
            <person name="Hahn C."/>
            <person name="Garcia-Roger E.M."/>
            <person name="Carmona M.J."/>
            <person name="Serra M."/>
            <person name="Gomez A."/>
        </authorList>
    </citation>
    <scope>NUCLEOTIDE SEQUENCE [LARGE SCALE GENOMIC DNA]</scope>
    <source>
        <strain evidence="2">HYR1</strain>
    </source>
</reference>
<proteinExistence type="predicted"/>
<dbReference type="AlphaFoldDB" id="A0A3M7S381"/>
<accession>A0A3M7S381</accession>
<dbReference type="EMBL" id="REGN01002135">
    <property type="protein sequence ID" value="RNA30047.1"/>
    <property type="molecule type" value="Genomic_DNA"/>
</dbReference>
<keyword evidence="1" id="KW-1133">Transmembrane helix</keyword>
<name>A0A3M7S381_BRAPC</name>